<sequence>MKLHIETEAGRWFEEEMNLSGGEEIQFFVRYGGCGNFQSGFSLGIAQKEAEEPVCETKENGVRFYIEEKDAWYLDGADMHVVYDEEKEEITYVHGSRG</sequence>
<evidence type="ECO:0000313" key="3">
    <source>
        <dbReference type="EMBL" id="WWD79088.1"/>
    </source>
</evidence>
<evidence type="ECO:0000256" key="1">
    <source>
        <dbReference type="ARBA" id="ARBA00006718"/>
    </source>
</evidence>
<organism evidence="3 4">
    <name type="scientific">Alkalicoccus halolimnae</name>
    <dbReference type="NCBI Taxonomy" id="1667239"/>
    <lineage>
        <taxon>Bacteria</taxon>
        <taxon>Bacillati</taxon>
        <taxon>Bacillota</taxon>
        <taxon>Bacilli</taxon>
        <taxon>Bacillales</taxon>
        <taxon>Bacillaceae</taxon>
        <taxon>Alkalicoccus</taxon>
    </lineage>
</organism>
<gene>
    <name evidence="3" type="ORF">FTX54_011725</name>
</gene>
<dbReference type="Gene3D" id="2.60.300.12">
    <property type="entry name" value="HesB-like domain"/>
    <property type="match status" value="1"/>
</dbReference>
<name>A0A5C7F7E7_9BACI</name>
<protein>
    <submittedName>
        <fullName evidence="3">Iron-sulfur cluster biosynthesis family protein</fullName>
    </submittedName>
</protein>
<accession>A0A5C7F7E7</accession>
<dbReference type="KEGG" id="ahal:FTX54_011725"/>
<reference evidence="3 4" key="1">
    <citation type="submission" date="2024-01" db="EMBL/GenBank/DDBJ databases">
        <title>Complete Genome Sequence of Alkalicoccus halolimnae BZ-SZ-XJ29T, a Moderately Halophilic Bacterium Isolated from a Salt Lake.</title>
        <authorList>
            <person name="Zhao B."/>
        </authorList>
    </citation>
    <scope>NUCLEOTIDE SEQUENCE [LARGE SCALE GENOMIC DNA]</scope>
    <source>
        <strain evidence="3 4">BZ-SZ-XJ29</strain>
    </source>
</reference>
<dbReference type="SUPFAM" id="SSF89360">
    <property type="entry name" value="HesB-like domain"/>
    <property type="match status" value="1"/>
</dbReference>
<evidence type="ECO:0000313" key="4">
    <source>
        <dbReference type="Proteomes" id="UP000321816"/>
    </source>
</evidence>
<dbReference type="OrthoDB" id="1645729at2"/>
<dbReference type="Proteomes" id="UP000321816">
    <property type="component" value="Chromosome"/>
</dbReference>
<dbReference type="PIRSF" id="PIRSF034852">
    <property type="entry name" value="UCP034852"/>
    <property type="match status" value="1"/>
</dbReference>
<feature type="domain" description="Core" evidence="2">
    <location>
        <begin position="1"/>
        <end position="87"/>
    </location>
</feature>
<proteinExistence type="inferred from homology"/>
<dbReference type="InterPro" id="IPR008326">
    <property type="entry name" value="PdhI-like"/>
</dbReference>
<dbReference type="InterPro" id="IPR035903">
    <property type="entry name" value="HesB-like_dom_sf"/>
</dbReference>
<comment type="similarity">
    <text evidence="1">Belongs to the HesB/IscA family.</text>
</comment>
<keyword evidence="4" id="KW-1185">Reference proteome</keyword>
<dbReference type="EMBL" id="CP144914">
    <property type="protein sequence ID" value="WWD79088.1"/>
    <property type="molecule type" value="Genomic_DNA"/>
</dbReference>
<dbReference type="AlphaFoldDB" id="A0A5C7F7E7"/>
<dbReference type="RefSeq" id="WP_147803603.1">
    <property type="nucleotide sequence ID" value="NZ_CP144914.1"/>
</dbReference>
<dbReference type="Pfam" id="PF01521">
    <property type="entry name" value="Fe-S_biosyn"/>
    <property type="match status" value="1"/>
</dbReference>
<evidence type="ECO:0000259" key="2">
    <source>
        <dbReference type="Pfam" id="PF01521"/>
    </source>
</evidence>
<dbReference type="InterPro" id="IPR000361">
    <property type="entry name" value="ATAP_core_dom"/>
</dbReference>